<protein>
    <recommendedName>
        <fullName evidence="3">Spore coat protein D</fullName>
    </recommendedName>
</protein>
<evidence type="ECO:0000313" key="1">
    <source>
        <dbReference type="EMBL" id="GAA4071614.1"/>
    </source>
</evidence>
<organism evidence="1 2">
    <name type="scientific">Amphibacillus indicireducens</name>
    <dbReference type="NCBI Taxonomy" id="1076330"/>
    <lineage>
        <taxon>Bacteria</taxon>
        <taxon>Bacillati</taxon>
        <taxon>Bacillota</taxon>
        <taxon>Bacilli</taxon>
        <taxon>Bacillales</taxon>
        <taxon>Bacillaceae</taxon>
        <taxon>Amphibacillus</taxon>
    </lineage>
</organism>
<dbReference type="Pfam" id="PF11122">
    <property type="entry name" value="Spore-coat_CotD"/>
    <property type="match status" value="1"/>
</dbReference>
<evidence type="ECO:0000313" key="2">
    <source>
        <dbReference type="Proteomes" id="UP001501734"/>
    </source>
</evidence>
<proteinExistence type="predicted"/>
<dbReference type="RefSeq" id="WP_344912113.1">
    <property type="nucleotide sequence ID" value="NZ_BAABDL010000085.1"/>
</dbReference>
<accession>A0ABP7VPA6</accession>
<reference evidence="2" key="1">
    <citation type="journal article" date="2019" name="Int. J. Syst. Evol. Microbiol.">
        <title>The Global Catalogue of Microorganisms (GCM) 10K type strain sequencing project: providing services to taxonomists for standard genome sequencing and annotation.</title>
        <authorList>
            <consortium name="The Broad Institute Genomics Platform"/>
            <consortium name="The Broad Institute Genome Sequencing Center for Infectious Disease"/>
            <person name="Wu L."/>
            <person name="Ma J."/>
        </authorList>
    </citation>
    <scope>NUCLEOTIDE SEQUENCE [LARGE SCALE GENOMIC DNA]</scope>
    <source>
        <strain evidence="2">JCM 17250</strain>
    </source>
</reference>
<dbReference type="EMBL" id="BAABDL010000085">
    <property type="protein sequence ID" value="GAA4071614.1"/>
    <property type="molecule type" value="Genomic_DNA"/>
</dbReference>
<dbReference type="InterPro" id="IPR020108">
    <property type="entry name" value="Spore_coat_CotD"/>
</dbReference>
<name>A0ABP7VPA6_9BACI</name>
<dbReference type="Proteomes" id="UP001501734">
    <property type="component" value="Unassembled WGS sequence"/>
</dbReference>
<evidence type="ECO:0008006" key="3">
    <source>
        <dbReference type="Google" id="ProtNLM"/>
    </source>
</evidence>
<comment type="caution">
    <text evidence="1">The sequence shown here is derived from an EMBL/GenBank/DDBJ whole genome shotgun (WGS) entry which is preliminary data.</text>
</comment>
<keyword evidence="2" id="KW-1185">Reference proteome</keyword>
<sequence>MHRPRPYCQAPVKTVVCPTKHKCVNTASFSNVNYVHPTHTTIMDQHTVQNTHYYPQTTSWGQTVNQTNVYGGQTWPQCFQANQMNQVNTPRNRFNLF</sequence>
<gene>
    <name evidence="1" type="ORF">GCM10022410_16570</name>
</gene>